<sequence length="230" mass="25988">MGPQGWETNSSDGHIESLRPSDEKTLHPVTQDMIRCIPDVTMWKLLKRLEMKGRRNIKVIRGKEDEAMFSKFRARTATRDDRVPFPFDIDSDIWQIDEPPSFGGILGRDRTYEYSTLLAACDPRERARDGWFTESLVKVLRQTSGTTRTIAEIAAKLSEIKAIDQTPVVLGNPRTILFMPNDIDVDKKVFELEVLGEGQFEVAAGEIHGIGPGVLFRYADGVDLGIHRPF</sequence>
<accession>A0A5C3KQ87</accession>
<protein>
    <submittedName>
        <fullName evidence="2">Uncharacterized protein</fullName>
    </submittedName>
</protein>
<dbReference type="EMBL" id="ML210245">
    <property type="protein sequence ID" value="TFK22275.1"/>
    <property type="molecule type" value="Genomic_DNA"/>
</dbReference>
<feature type="region of interest" description="Disordered" evidence="1">
    <location>
        <begin position="1"/>
        <end position="24"/>
    </location>
</feature>
<dbReference type="OrthoDB" id="3223806at2759"/>
<evidence type="ECO:0000313" key="3">
    <source>
        <dbReference type="Proteomes" id="UP000307440"/>
    </source>
</evidence>
<feature type="compositionally biased region" description="Basic and acidic residues" evidence="1">
    <location>
        <begin position="13"/>
        <end position="24"/>
    </location>
</feature>
<dbReference type="AlphaFoldDB" id="A0A5C3KQ87"/>
<evidence type="ECO:0000313" key="2">
    <source>
        <dbReference type="EMBL" id="TFK22275.1"/>
    </source>
</evidence>
<keyword evidence="3" id="KW-1185">Reference proteome</keyword>
<feature type="compositionally biased region" description="Polar residues" evidence="1">
    <location>
        <begin position="1"/>
        <end position="12"/>
    </location>
</feature>
<evidence type="ECO:0000256" key="1">
    <source>
        <dbReference type="SAM" id="MobiDB-lite"/>
    </source>
</evidence>
<proteinExistence type="predicted"/>
<dbReference type="Proteomes" id="UP000307440">
    <property type="component" value="Unassembled WGS sequence"/>
</dbReference>
<name>A0A5C3KQ87_COPMA</name>
<organism evidence="2 3">
    <name type="scientific">Coprinopsis marcescibilis</name>
    <name type="common">Agaric fungus</name>
    <name type="synonym">Psathyrella marcescibilis</name>
    <dbReference type="NCBI Taxonomy" id="230819"/>
    <lineage>
        <taxon>Eukaryota</taxon>
        <taxon>Fungi</taxon>
        <taxon>Dikarya</taxon>
        <taxon>Basidiomycota</taxon>
        <taxon>Agaricomycotina</taxon>
        <taxon>Agaricomycetes</taxon>
        <taxon>Agaricomycetidae</taxon>
        <taxon>Agaricales</taxon>
        <taxon>Agaricineae</taxon>
        <taxon>Psathyrellaceae</taxon>
        <taxon>Coprinopsis</taxon>
    </lineage>
</organism>
<gene>
    <name evidence="2" type="ORF">FA15DRAFT_695860</name>
</gene>
<reference evidence="2 3" key="1">
    <citation type="journal article" date="2019" name="Nat. Ecol. Evol.">
        <title>Megaphylogeny resolves global patterns of mushroom evolution.</title>
        <authorList>
            <person name="Varga T."/>
            <person name="Krizsan K."/>
            <person name="Foldi C."/>
            <person name="Dima B."/>
            <person name="Sanchez-Garcia M."/>
            <person name="Sanchez-Ramirez S."/>
            <person name="Szollosi G.J."/>
            <person name="Szarkandi J.G."/>
            <person name="Papp V."/>
            <person name="Albert L."/>
            <person name="Andreopoulos W."/>
            <person name="Angelini C."/>
            <person name="Antonin V."/>
            <person name="Barry K.W."/>
            <person name="Bougher N.L."/>
            <person name="Buchanan P."/>
            <person name="Buyck B."/>
            <person name="Bense V."/>
            <person name="Catcheside P."/>
            <person name="Chovatia M."/>
            <person name="Cooper J."/>
            <person name="Damon W."/>
            <person name="Desjardin D."/>
            <person name="Finy P."/>
            <person name="Geml J."/>
            <person name="Haridas S."/>
            <person name="Hughes K."/>
            <person name="Justo A."/>
            <person name="Karasinski D."/>
            <person name="Kautmanova I."/>
            <person name="Kiss B."/>
            <person name="Kocsube S."/>
            <person name="Kotiranta H."/>
            <person name="LaButti K.M."/>
            <person name="Lechner B.E."/>
            <person name="Liimatainen K."/>
            <person name="Lipzen A."/>
            <person name="Lukacs Z."/>
            <person name="Mihaltcheva S."/>
            <person name="Morgado L.N."/>
            <person name="Niskanen T."/>
            <person name="Noordeloos M.E."/>
            <person name="Ohm R.A."/>
            <person name="Ortiz-Santana B."/>
            <person name="Ovrebo C."/>
            <person name="Racz N."/>
            <person name="Riley R."/>
            <person name="Savchenko A."/>
            <person name="Shiryaev A."/>
            <person name="Soop K."/>
            <person name="Spirin V."/>
            <person name="Szebenyi C."/>
            <person name="Tomsovsky M."/>
            <person name="Tulloss R.E."/>
            <person name="Uehling J."/>
            <person name="Grigoriev I.V."/>
            <person name="Vagvolgyi C."/>
            <person name="Papp T."/>
            <person name="Martin F.M."/>
            <person name="Miettinen O."/>
            <person name="Hibbett D.S."/>
            <person name="Nagy L.G."/>
        </authorList>
    </citation>
    <scope>NUCLEOTIDE SEQUENCE [LARGE SCALE GENOMIC DNA]</scope>
    <source>
        <strain evidence="2 3">CBS 121175</strain>
    </source>
</reference>